<proteinExistence type="predicted"/>
<keyword evidence="2" id="KW-1185">Reference proteome</keyword>
<dbReference type="PANTHER" id="PTHR28047:SF5">
    <property type="entry name" value="PROTEIN DCG1"/>
    <property type="match status" value="1"/>
</dbReference>
<dbReference type="PANTHER" id="PTHR28047">
    <property type="entry name" value="PROTEIN DCG1"/>
    <property type="match status" value="1"/>
</dbReference>
<dbReference type="EMBL" id="ML179431">
    <property type="protein sequence ID" value="THU87886.1"/>
    <property type="molecule type" value="Genomic_DNA"/>
</dbReference>
<accession>A0A4S8LFS0</accession>
<dbReference type="Proteomes" id="UP000297245">
    <property type="component" value="Unassembled WGS sequence"/>
</dbReference>
<dbReference type="AlphaFoldDB" id="A0A4S8LFS0"/>
<dbReference type="InterPro" id="IPR052186">
    <property type="entry name" value="Hydantoin_racemase-like"/>
</dbReference>
<dbReference type="OrthoDB" id="412018at2759"/>
<evidence type="ECO:0000313" key="1">
    <source>
        <dbReference type="EMBL" id="THU87886.1"/>
    </source>
</evidence>
<organism evidence="1 2">
    <name type="scientific">Dendrothele bispora (strain CBS 962.96)</name>
    <dbReference type="NCBI Taxonomy" id="1314807"/>
    <lineage>
        <taxon>Eukaryota</taxon>
        <taxon>Fungi</taxon>
        <taxon>Dikarya</taxon>
        <taxon>Basidiomycota</taxon>
        <taxon>Agaricomycotina</taxon>
        <taxon>Agaricomycetes</taxon>
        <taxon>Agaricomycetidae</taxon>
        <taxon>Agaricales</taxon>
        <taxon>Agaricales incertae sedis</taxon>
        <taxon>Dendrothele</taxon>
    </lineage>
</organism>
<evidence type="ECO:0000313" key="2">
    <source>
        <dbReference type="Proteomes" id="UP000297245"/>
    </source>
</evidence>
<reference evidence="1 2" key="1">
    <citation type="journal article" date="2019" name="Nat. Ecol. Evol.">
        <title>Megaphylogeny resolves global patterns of mushroom evolution.</title>
        <authorList>
            <person name="Varga T."/>
            <person name="Krizsan K."/>
            <person name="Foldi C."/>
            <person name="Dima B."/>
            <person name="Sanchez-Garcia M."/>
            <person name="Sanchez-Ramirez S."/>
            <person name="Szollosi G.J."/>
            <person name="Szarkandi J.G."/>
            <person name="Papp V."/>
            <person name="Albert L."/>
            <person name="Andreopoulos W."/>
            <person name="Angelini C."/>
            <person name="Antonin V."/>
            <person name="Barry K.W."/>
            <person name="Bougher N.L."/>
            <person name="Buchanan P."/>
            <person name="Buyck B."/>
            <person name="Bense V."/>
            <person name="Catcheside P."/>
            <person name="Chovatia M."/>
            <person name="Cooper J."/>
            <person name="Damon W."/>
            <person name="Desjardin D."/>
            <person name="Finy P."/>
            <person name="Geml J."/>
            <person name="Haridas S."/>
            <person name="Hughes K."/>
            <person name="Justo A."/>
            <person name="Karasinski D."/>
            <person name="Kautmanova I."/>
            <person name="Kiss B."/>
            <person name="Kocsube S."/>
            <person name="Kotiranta H."/>
            <person name="LaButti K.M."/>
            <person name="Lechner B.E."/>
            <person name="Liimatainen K."/>
            <person name="Lipzen A."/>
            <person name="Lukacs Z."/>
            <person name="Mihaltcheva S."/>
            <person name="Morgado L.N."/>
            <person name="Niskanen T."/>
            <person name="Noordeloos M.E."/>
            <person name="Ohm R.A."/>
            <person name="Ortiz-Santana B."/>
            <person name="Ovrebo C."/>
            <person name="Racz N."/>
            <person name="Riley R."/>
            <person name="Savchenko A."/>
            <person name="Shiryaev A."/>
            <person name="Soop K."/>
            <person name="Spirin V."/>
            <person name="Szebenyi C."/>
            <person name="Tomsovsky M."/>
            <person name="Tulloss R.E."/>
            <person name="Uehling J."/>
            <person name="Grigoriev I.V."/>
            <person name="Vagvolgyi C."/>
            <person name="Papp T."/>
            <person name="Martin F.M."/>
            <person name="Miettinen O."/>
            <person name="Hibbett D.S."/>
            <person name="Nagy L.G."/>
        </authorList>
    </citation>
    <scope>NUCLEOTIDE SEQUENCE [LARGE SCALE GENOMIC DNA]</scope>
    <source>
        <strain evidence="1 2">CBS 962.96</strain>
    </source>
</reference>
<dbReference type="Gene3D" id="3.40.50.12500">
    <property type="match status" value="1"/>
</dbReference>
<protein>
    <recommendedName>
        <fullName evidence="3">DCG1-like protein</fullName>
    </recommendedName>
</protein>
<gene>
    <name evidence="1" type="ORF">K435DRAFT_969710</name>
</gene>
<name>A0A4S8LFS0_DENBC</name>
<evidence type="ECO:0008006" key="3">
    <source>
        <dbReference type="Google" id="ProtNLM"/>
    </source>
</evidence>
<dbReference type="InterPro" id="IPR053714">
    <property type="entry name" value="Iso_Racemase_Enz_sf"/>
</dbReference>
<sequence length="240" mass="26285">MSEIIGHTRILVINPNITSIPNYDGFLVACYSEHPLVHMLGKEIRDFHRRNNQDARVVPGKQEQRKSGIFDASVIASLGILAQYRTTIIDNDHDDLNSASRSEEEASFGIVSTGKIWEEALSKAVQSFLAGSTTMSRWCRNDWPDCDRTDLPANKVRSKLSDAAARLVSKNLDADGSIATKQNKKVRVVCLACAGMTGLEGAVREGVIRALGDEEAREVKIVDGVTAGVNWLIGACRMKT</sequence>